<feature type="region of interest" description="Disordered" evidence="1">
    <location>
        <begin position="264"/>
        <end position="311"/>
    </location>
</feature>
<comment type="caution">
    <text evidence="3">The sequence shown here is derived from an EMBL/GenBank/DDBJ whole genome shotgun (WGS) entry which is preliminary data.</text>
</comment>
<evidence type="ECO:0000313" key="4">
    <source>
        <dbReference type="Proteomes" id="UP001345013"/>
    </source>
</evidence>
<feature type="compositionally biased region" description="Acidic residues" evidence="1">
    <location>
        <begin position="302"/>
        <end position="311"/>
    </location>
</feature>
<reference evidence="3 4" key="1">
    <citation type="submission" date="2023-08" db="EMBL/GenBank/DDBJ databases">
        <title>Black Yeasts Isolated from many extreme environments.</title>
        <authorList>
            <person name="Coleine C."/>
            <person name="Stajich J.E."/>
            <person name="Selbmann L."/>
        </authorList>
    </citation>
    <scope>NUCLEOTIDE SEQUENCE [LARGE SCALE GENOMIC DNA]</scope>
    <source>
        <strain evidence="3 4">CCFEE 5885</strain>
    </source>
</reference>
<dbReference type="Pfam" id="PF25534">
    <property type="entry name" value="DUF7918"/>
    <property type="match status" value="1"/>
</dbReference>
<keyword evidence="4" id="KW-1185">Reference proteome</keyword>
<evidence type="ECO:0000313" key="3">
    <source>
        <dbReference type="EMBL" id="KAK5094450.1"/>
    </source>
</evidence>
<evidence type="ECO:0000256" key="1">
    <source>
        <dbReference type="SAM" id="MobiDB-lite"/>
    </source>
</evidence>
<proteinExistence type="predicted"/>
<sequence length="311" mass="35798">MVKLSHFNVEILQDGTAANEHADRLAEEPLNTETKYIEIKERKNFIVRLTVDKHFRLDEYDALSVEVSIDGKYVGGICYEQHSLMKCSETVELTKGFTHGIDGKTSFRTFRFEEAEMRPLKNDEDLDEMLEKYEDQGSIVVEITRVCGVSSLEKTINAGGESPETVPRKVVKKTGYYTKTSFDVVEQIGPSHIFLTHDEEEPATRFRLKYRTIEALTDLGIVKPRIIEHPGTTISIKDDEELTQENGRLRKELEQLKKRVKIEEAEEHKEVRQRKRKRLETGTAGEMEVTNERPANRRLPTVDDEVISLED</sequence>
<protein>
    <recommendedName>
        <fullName evidence="2">DUF7918 domain-containing protein</fullName>
    </recommendedName>
</protein>
<accession>A0ABR0KEG4</accession>
<dbReference type="PANTHER" id="PTHR36223">
    <property type="entry name" value="BETA-LACTAMASE-TYPE TRANSPEPTIDASE FOLD DOMAIN CONTAINING PROTEIN"/>
    <property type="match status" value="1"/>
</dbReference>
<dbReference type="InterPro" id="IPR057678">
    <property type="entry name" value="DUF7918"/>
</dbReference>
<gene>
    <name evidence="3" type="ORF">LTR24_003605</name>
</gene>
<name>A0ABR0KEG4_9EURO</name>
<dbReference type="EMBL" id="JAVRRG010000034">
    <property type="protein sequence ID" value="KAK5094450.1"/>
    <property type="molecule type" value="Genomic_DNA"/>
</dbReference>
<evidence type="ECO:0000259" key="2">
    <source>
        <dbReference type="Pfam" id="PF25534"/>
    </source>
</evidence>
<dbReference type="Proteomes" id="UP001345013">
    <property type="component" value="Unassembled WGS sequence"/>
</dbReference>
<feature type="domain" description="DUF7918" evidence="2">
    <location>
        <begin position="7"/>
        <end position="223"/>
    </location>
</feature>
<organism evidence="3 4">
    <name type="scientific">Lithohypha guttulata</name>
    <dbReference type="NCBI Taxonomy" id="1690604"/>
    <lineage>
        <taxon>Eukaryota</taxon>
        <taxon>Fungi</taxon>
        <taxon>Dikarya</taxon>
        <taxon>Ascomycota</taxon>
        <taxon>Pezizomycotina</taxon>
        <taxon>Eurotiomycetes</taxon>
        <taxon>Chaetothyriomycetidae</taxon>
        <taxon>Chaetothyriales</taxon>
        <taxon>Trichomeriaceae</taxon>
        <taxon>Lithohypha</taxon>
    </lineage>
</organism>
<dbReference type="PANTHER" id="PTHR36223:SF1">
    <property type="entry name" value="TRANSCRIPTION ELONGATION FACTOR EAF N-TERMINAL DOMAIN-CONTAINING PROTEIN"/>
    <property type="match status" value="1"/>
</dbReference>